<organism evidence="1">
    <name type="scientific">Thermosulfurimonas dismutans</name>
    <dbReference type="NCBI Taxonomy" id="999894"/>
    <lineage>
        <taxon>Bacteria</taxon>
        <taxon>Pseudomonadati</taxon>
        <taxon>Thermodesulfobacteriota</taxon>
        <taxon>Thermodesulfobacteria</taxon>
        <taxon>Thermodesulfobacteriales</taxon>
        <taxon>Thermodesulfobacteriaceae</taxon>
        <taxon>Thermosulfurimonas</taxon>
    </lineage>
</organism>
<dbReference type="AlphaFoldDB" id="A0A7C3CLE7"/>
<dbReference type="Pfam" id="PF06074">
    <property type="entry name" value="Portal_Mu"/>
    <property type="match status" value="1"/>
</dbReference>
<reference evidence="1" key="1">
    <citation type="journal article" date="2020" name="mSystems">
        <title>Genome- and Community-Level Interaction Insights into Carbon Utilization and Element Cycling Functions of Hydrothermarchaeota in Hydrothermal Sediment.</title>
        <authorList>
            <person name="Zhou Z."/>
            <person name="Liu Y."/>
            <person name="Xu W."/>
            <person name="Pan J."/>
            <person name="Luo Z.H."/>
            <person name="Li M."/>
        </authorList>
    </citation>
    <scope>NUCLEOTIDE SEQUENCE [LARGE SCALE GENOMIC DNA]</scope>
    <source>
        <strain evidence="1">HyVt-483</strain>
    </source>
</reference>
<dbReference type="EMBL" id="DRMH01000003">
    <property type="protein sequence ID" value="HFC96855.1"/>
    <property type="molecule type" value="Genomic_DNA"/>
</dbReference>
<dbReference type="Proteomes" id="UP000886043">
    <property type="component" value="Unassembled WGS sequence"/>
</dbReference>
<proteinExistence type="predicted"/>
<gene>
    <name evidence="1" type="ORF">ENJ40_00150</name>
</gene>
<sequence length="429" mass="48565">MSKPSLGVVVKLPVWTRLLELLPNPDEVAEREGPEVFDRMLQDPHIFACLAQRKALLLSRGWDVVPGEDSERARAVAEFVSETLEKELDLYRDLEEMLSALEHGYAVTEVVWRLEEGRWVPESLLGHDFRRFGFAPDGTLVWLDADRGRVPLRQPYKFIVHRNEATPENPYGRSVLTRCYWPWRFKMAGLEFWVTLLEKFGVPSLAALFEAETTEEKVRELVDFISEQLLRITSGGAGALAGVKDIKSLDARGQGEDFKLLLDLCNAEISKAILGETLTVEVGERGAYAHGRVHLEVLEALVQKDARALENTLNRTLVRWIAELNFGREAPAPRFRFDFEPVADWEKIKDALDRGVPVSRRALYMVYNLPEPEDDEDAFVSPLVAAKAGLAFSDPPPAPLHQGGEGGFSEEGRDFFARRLPRRAFRSIW</sequence>
<protein>
    <submittedName>
        <fullName evidence="1">DUF935 family protein</fullName>
    </submittedName>
</protein>
<accession>A0A7C3CLE7</accession>
<comment type="caution">
    <text evidence="1">The sequence shown here is derived from an EMBL/GenBank/DDBJ whole genome shotgun (WGS) entry which is preliminary data.</text>
</comment>
<evidence type="ECO:0000313" key="1">
    <source>
        <dbReference type="EMBL" id="HFC96855.1"/>
    </source>
</evidence>
<dbReference type="InterPro" id="IPR009279">
    <property type="entry name" value="Portal_Mu"/>
</dbReference>
<name>A0A7C3CLE7_9BACT</name>